<dbReference type="RefSeq" id="YP_009505407.1">
    <property type="nucleotide sequence ID" value="NC_038265.1"/>
</dbReference>
<evidence type="ECO:0008006" key="3">
    <source>
        <dbReference type="Google" id="ProtNLM"/>
    </source>
</evidence>
<sequence>MFNLSLLQCNGDPELNKKYKKGVELALKLADTTPGQFKLIESPMNSFLIVTNVLPDNNVITNSAISYDNFDFKSITFPRLQLLQKLVTYKTQELITEDQSTVSLPKQITGPYITYEKSTWQKILDSDKNVIINEALELLSSPDQWCFCQPVDPLPWLWLLFYGPNSFCSDANCLYAKYFNCPGLILFPPIIYQPATDISSFMNLVCKYVCYLYQRQDLSKLTGGMQIPFDRSRLEGVSTLMSEMNCDDIHVIKMCLLCILYKQNQTTYHNVEHNQGCIILECAEEHINNCIGRTKCLQSGDIILWPSYNIASIVEHFKCHGRSSFD</sequence>
<evidence type="ECO:0000313" key="1">
    <source>
        <dbReference type="EMBL" id="AAO12375.1"/>
    </source>
</evidence>
<dbReference type="GeneID" id="37616229"/>
<dbReference type="InterPro" id="IPR004280">
    <property type="entry name" value="Herpes_UL95"/>
</dbReference>
<protein>
    <recommendedName>
        <fullName evidence="3">Protein UL95</fullName>
    </recommendedName>
</protein>
<dbReference type="EMBL" id="AY170317">
    <property type="protein sequence ID" value="AAO12375.1"/>
    <property type="molecule type" value="Genomic_DNA"/>
</dbReference>
<evidence type="ECO:0000313" key="2">
    <source>
        <dbReference type="Proteomes" id="UP000242182"/>
    </source>
</evidence>
<dbReference type="Proteomes" id="UP000242182">
    <property type="component" value="Segment"/>
</dbReference>
<dbReference type="OrthoDB" id="9587at10239"/>
<organism evidence="1 2">
    <name type="scientific">Suid gammaherpesvirus 4</name>
    <dbReference type="NCBI Taxonomy" id="1960250"/>
    <lineage>
        <taxon>Viruses</taxon>
        <taxon>Duplodnaviria</taxon>
        <taxon>Heunggongvirae</taxon>
        <taxon>Peploviricota</taxon>
        <taxon>Herviviricetes</taxon>
        <taxon>Herpesvirales</taxon>
        <taxon>Orthoherpesviridae</taxon>
        <taxon>Gammaherpesvirinae</taxon>
        <taxon>Macavirus</taxon>
        <taxon>Macavirus suidgamma4</taxon>
    </lineage>
</organism>
<accession>Q8B3V9</accession>
<proteinExistence type="predicted"/>
<dbReference type="Pfam" id="PF03038">
    <property type="entry name" value="Herpes_UL95"/>
    <property type="match status" value="1"/>
</dbReference>
<name>Q8B3V9_9GAMA</name>
<dbReference type="KEGG" id="vg:37616229"/>
<keyword evidence="2" id="KW-1185">Reference proteome</keyword>
<reference evidence="1 2" key="1">
    <citation type="journal article" date="2003" name="Virology">
        <title>A novel porcine gammaherpesvirus.</title>
        <authorList>
            <person name="Chmielewicz B."/>
            <person name="Goltz M."/>
            <person name="Franz T."/>
            <person name="Bauer C."/>
            <person name="Brema S."/>
            <person name="Ellerbrok H."/>
            <person name="Beckmann S."/>
            <person name="Rziha H.J."/>
            <person name="Lahrmann K.H."/>
            <person name="Romero C."/>
            <person name="Ehlers B."/>
        </authorList>
    </citation>
    <scope>NUCLEOTIDE SEQUENCE [LARGE SCALE GENOMIC DNA]</scope>
    <source>
        <strain evidence="1">568</strain>
    </source>
</reference>